<evidence type="ECO:0000313" key="2">
    <source>
        <dbReference type="EMBL" id="APZ42526.1"/>
    </source>
</evidence>
<keyword evidence="3" id="KW-1185">Reference proteome</keyword>
<dbReference type="RefSeq" id="WP_076836180.1">
    <property type="nucleotide sequence ID" value="NZ_CP019434.1"/>
</dbReference>
<keyword evidence="2" id="KW-0238">DNA-binding</keyword>
<dbReference type="GO" id="GO:0003677">
    <property type="term" value="F:DNA binding"/>
    <property type="evidence" value="ECO:0007669"/>
    <property type="project" value="UniProtKB-KW"/>
</dbReference>
<protein>
    <submittedName>
        <fullName evidence="2">DNA-binding protein</fullName>
    </submittedName>
</protein>
<sequence>MSQRVAVNPELLHWALARAGVSADTLTGKFPKLRNWLAGELMPTLKQLEAFAAATHTAIGLMFLSEPPDEPLPIHDFRTMPEAVLARPSADLLDTIYLCQQRQAWYRNYQRIQGTQSLAFVGSATRQDSIIETAQRIAQTIGFSTAERQRLPNWSEALRRFIALVEQSGVLVMISGVVGSNTHRPLNPQEFRGFALVDPLAPLIFVNGKDSKAAQMFTLAHELAHLWLGESGISDVQAANLPNEAVERWCNAVAAELLVPLARIRESYRPGESLDEAMQRLAGQFKVSTLVILRRLHDLGVIDRETLWDTYREELERLKALSRKTGGGGDFYNSLGARVSKRFASSLVASTLEGQTPFTEAFRMLGIRKSATFYEEARRLGLHG</sequence>
<accession>A0A1P8UFB4</accession>
<dbReference type="PANTHER" id="PTHR43236:SF2">
    <property type="entry name" value="BLL0069 PROTEIN"/>
    <property type="match status" value="1"/>
</dbReference>
<evidence type="ECO:0000313" key="3">
    <source>
        <dbReference type="Proteomes" id="UP000243807"/>
    </source>
</evidence>
<dbReference type="Gene3D" id="1.10.10.2910">
    <property type="match status" value="1"/>
</dbReference>
<gene>
    <name evidence="2" type="ORF">BW247_04990</name>
</gene>
<dbReference type="KEGG" id="afy:BW247_04990"/>
<dbReference type="OrthoDB" id="9796786at2"/>
<evidence type="ECO:0000259" key="1">
    <source>
        <dbReference type="Pfam" id="PF06114"/>
    </source>
</evidence>
<feature type="domain" description="IrrE N-terminal-like" evidence="1">
    <location>
        <begin position="166"/>
        <end position="297"/>
    </location>
</feature>
<dbReference type="EMBL" id="CP019434">
    <property type="protein sequence ID" value="APZ42526.1"/>
    <property type="molecule type" value="Genomic_DNA"/>
</dbReference>
<dbReference type="InterPro" id="IPR010359">
    <property type="entry name" value="IrrE_HExxH"/>
</dbReference>
<dbReference type="Proteomes" id="UP000243807">
    <property type="component" value="Chromosome"/>
</dbReference>
<dbReference type="AlphaFoldDB" id="A0A1P8UFB4"/>
<reference evidence="2 3" key="1">
    <citation type="submission" date="2017-01" db="EMBL/GenBank/DDBJ databases">
        <title>Draft sequence of Acidihalobacter ferrooxidans strain DSM 14175 (strain V8).</title>
        <authorList>
            <person name="Khaleque H.N."/>
            <person name="Ramsay J.P."/>
            <person name="Murphy R.J.T."/>
            <person name="Kaksonen A.H."/>
            <person name="Boxall N.J."/>
            <person name="Watkin E.L.J."/>
        </authorList>
    </citation>
    <scope>NUCLEOTIDE SEQUENCE [LARGE SCALE GENOMIC DNA]</scope>
    <source>
        <strain evidence="2 3">V8</strain>
    </source>
</reference>
<organism evidence="2 3">
    <name type="scientific">Acidihalobacter ferrooxydans</name>
    <dbReference type="NCBI Taxonomy" id="1765967"/>
    <lineage>
        <taxon>Bacteria</taxon>
        <taxon>Pseudomonadati</taxon>
        <taxon>Pseudomonadota</taxon>
        <taxon>Gammaproteobacteria</taxon>
        <taxon>Chromatiales</taxon>
        <taxon>Ectothiorhodospiraceae</taxon>
        <taxon>Acidihalobacter</taxon>
    </lineage>
</organism>
<proteinExistence type="predicted"/>
<dbReference type="STRING" id="1765967.BW247_04990"/>
<dbReference type="InterPro" id="IPR052345">
    <property type="entry name" value="Rad_response_metalloprotease"/>
</dbReference>
<dbReference type="PANTHER" id="PTHR43236">
    <property type="entry name" value="ANTITOXIN HIGA1"/>
    <property type="match status" value="1"/>
</dbReference>
<name>A0A1P8UFB4_9GAMM</name>
<dbReference type="Pfam" id="PF06114">
    <property type="entry name" value="Peptidase_M78"/>
    <property type="match status" value="1"/>
</dbReference>